<accession>A0ABR4LBP0</accession>
<feature type="chain" id="PRO_5047327481" evidence="1">
    <location>
        <begin position="19"/>
        <end position="170"/>
    </location>
</feature>
<gene>
    <name evidence="2" type="ORF">BJX68DRAFT_260750</name>
</gene>
<comment type="caution">
    <text evidence="2">The sequence shown here is derived from an EMBL/GenBank/DDBJ whole genome shotgun (WGS) entry which is preliminary data.</text>
</comment>
<keyword evidence="3" id="KW-1185">Reference proteome</keyword>
<reference evidence="2 3" key="1">
    <citation type="submission" date="2024-07" db="EMBL/GenBank/DDBJ databases">
        <title>Section-level genome sequencing and comparative genomics of Aspergillus sections Usti and Cavernicolus.</title>
        <authorList>
            <consortium name="Lawrence Berkeley National Laboratory"/>
            <person name="Nybo J.L."/>
            <person name="Vesth T.C."/>
            <person name="Theobald S."/>
            <person name="Frisvad J.C."/>
            <person name="Larsen T.O."/>
            <person name="Kjaerboelling I."/>
            <person name="Rothschild-Mancinelli K."/>
            <person name="Lyhne E.K."/>
            <person name="Kogle M.E."/>
            <person name="Barry K."/>
            <person name="Clum A."/>
            <person name="Na H."/>
            <person name="Ledsgaard L."/>
            <person name="Lin J."/>
            <person name="Lipzen A."/>
            <person name="Kuo A."/>
            <person name="Riley R."/>
            <person name="Mondo S."/>
            <person name="LaButti K."/>
            <person name="Haridas S."/>
            <person name="Pangalinan J."/>
            <person name="Salamov A.A."/>
            <person name="Simmons B.A."/>
            <person name="Magnuson J.K."/>
            <person name="Chen J."/>
            <person name="Drula E."/>
            <person name="Henrissat B."/>
            <person name="Wiebenga A."/>
            <person name="Lubbers R.J."/>
            <person name="Gomes A.C."/>
            <person name="Macurrencykelacurrency M.R."/>
            <person name="Stajich J."/>
            <person name="Grigoriev I.V."/>
            <person name="Mortensen U.H."/>
            <person name="De vries R.P."/>
            <person name="Baker S.E."/>
            <person name="Andersen M.R."/>
        </authorList>
    </citation>
    <scope>NUCLEOTIDE SEQUENCE [LARGE SCALE GENOMIC DNA]</scope>
    <source>
        <strain evidence="2 3">CBS 756.74</strain>
    </source>
</reference>
<dbReference type="RefSeq" id="XP_070906042.1">
    <property type="nucleotide sequence ID" value="XM_071043975.1"/>
</dbReference>
<evidence type="ECO:0000313" key="3">
    <source>
        <dbReference type="Proteomes" id="UP001610444"/>
    </source>
</evidence>
<name>A0ABR4LBP0_9EURO</name>
<proteinExistence type="predicted"/>
<evidence type="ECO:0000313" key="2">
    <source>
        <dbReference type="EMBL" id="KAL2861952.1"/>
    </source>
</evidence>
<sequence length="170" mass="19270">MLLRELLTFSCAVLFASAAPGVPGNPPLDDFEPSAVTPSNNSRSCSGEYQFYGIGGYTYSEVEFCVEQGQASTDVYLSQYQQEYKWWGLWYAGNQRELTTSVEGELDGKGHFDTGYYKSTARVHRLLHSYRPKILPGTYTFYFHYIQHGPYWGGDALIDEVKNFRVILGD</sequence>
<organism evidence="2 3">
    <name type="scientific">Aspergillus pseudodeflectus</name>
    <dbReference type="NCBI Taxonomy" id="176178"/>
    <lineage>
        <taxon>Eukaryota</taxon>
        <taxon>Fungi</taxon>
        <taxon>Dikarya</taxon>
        <taxon>Ascomycota</taxon>
        <taxon>Pezizomycotina</taxon>
        <taxon>Eurotiomycetes</taxon>
        <taxon>Eurotiomycetidae</taxon>
        <taxon>Eurotiales</taxon>
        <taxon>Aspergillaceae</taxon>
        <taxon>Aspergillus</taxon>
        <taxon>Aspergillus subgen. Nidulantes</taxon>
    </lineage>
</organism>
<protein>
    <submittedName>
        <fullName evidence="2">Uncharacterized protein</fullName>
    </submittedName>
</protein>
<evidence type="ECO:0000256" key="1">
    <source>
        <dbReference type="SAM" id="SignalP"/>
    </source>
</evidence>
<dbReference type="Proteomes" id="UP001610444">
    <property type="component" value="Unassembled WGS sequence"/>
</dbReference>
<dbReference type="GeneID" id="98159139"/>
<dbReference type="EMBL" id="JBFXLR010000001">
    <property type="protein sequence ID" value="KAL2861952.1"/>
    <property type="molecule type" value="Genomic_DNA"/>
</dbReference>
<feature type="signal peptide" evidence="1">
    <location>
        <begin position="1"/>
        <end position="18"/>
    </location>
</feature>
<keyword evidence="1" id="KW-0732">Signal</keyword>